<dbReference type="EMBL" id="AOIJ01000061">
    <property type="protein sequence ID" value="ELY77545.1"/>
    <property type="molecule type" value="Genomic_DNA"/>
</dbReference>
<dbReference type="AlphaFoldDB" id="L9YTN5"/>
<gene>
    <name evidence="1" type="ORF">C486_15614</name>
</gene>
<evidence type="ECO:0000313" key="2">
    <source>
        <dbReference type="Proteomes" id="UP000011592"/>
    </source>
</evidence>
<accession>L9YTN5</accession>
<protein>
    <submittedName>
        <fullName evidence="1">Uncharacterized protein</fullName>
    </submittedName>
</protein>
<proteinExistence type="predicted"/>
<organism evidence="1 2">
    <name type="scientific">Natrinema gari JCM 14663</name>
    <dbReference type="NCBI Taxonomy" id="1230459"/>
    <lineage>
        <taxon>Archaea</taxon>
        <taxon>Methanobacteriati</taxon>
        <taxon>Methanobacteriota</taxon>
        <taxon>Stenosarchaea group</taxon>
        <taxon>Halobacteria</taxon>
        <taxon>Halobacteriales</taxon>
        <taxon>Natrialbaceae</taxon>
        <taxon>Natrinema</taxon>
    </lineage>
</organism>
<reference evidence="1 2" key="1">
    <citation type="journal article" date="2014" name="PLoS Genet.">
        <title>Phylogenetically driven sequencing of extremely halophilic archaea reveals strategies for static and dynamic osmo-response.</title>
        <authorList>
            <person name="Becker E.A."/>
            <person name="Seitzer P.M."/>
            <person name="Tritt A."/>
            <person name="Larsen D."/>
            <person name="Krusor M."/>
            <person name="Yao A.I."/>
            <person name="Wu D."/>
            <person name="Madern D."/>
            <person name="Eisen J.A."/>
            <person name="Darling A.E."/>
            <person name="Facciotti M.T."/>
        </authorList>
    </citation>
    <scope>NUCLEOTIDE SEQUENCE [LARGE SCALE GENOMIC DNA]</scope>
    <source>
        <strain evidence="1 2">JCM 14663</strain>
    </source>
</reference>
<keyword evidence="2" id="KW-1185">Reference proteome</keyword>
<evidence type="ECO:0000313" key="1">
    <source>
        <dbReference type="EMBL" id="ELY77545.1"/>
    </source>
</evidence>
<dbReference type="Proteomes" id="UP000011592">
    <property type="component" value="Unassembled WGS sequence"/>
</dbReference>
<name>L9YTN5_9EURY</name>
<comment type="caution">
    <text evidence="1">The sequence shown here is derived from an EMBL/GenBank/DDBJ whole genome shotgun (WGS) entry which is preliminary data.</text>
</comment>
<sequence>MGSTRRLRVWSFASKCALETVGYVVDRWCSEEAEHHHSVGMVQVSGLSLESVAFWAITDDTQRDVRHGFGDTVESPQEEVDVLVLDKSSCIEDVKPVFGRLGRFDLLDVDSVRDDFDFVSRRTDLCEAVGSDARDSDVGVLAAV</sequence>